<dbReference type="RefSeq" id="WP_057795956.1">
    <property type="nucleotide sequence ID" value="NZ_LAXJ01000024.1"/>
</dbReference>
<protein>
    <recommendedName>
        <fullName evidence="1">DUF4325 domain-containing protein</fullName>
    </recommendedName>
</protein>
<dbReference type="OrthoDB" id="1551124at2"/>
<dbReference type="Proteomes" id="UP000051295">
    <property type="component" value="Unassembled WGS sequence"/>
</dbReference>
<dbReference type="STRING" id="1641875.XM53_18295"/>
<name>A0A0T5NQQ8_9RHOB</name>
<evidence type="ECO:0000313" key="2">
    <source>
        <dbReference type="EMBL" id="KRS11030.1"/>
    </source>
</evidence>
<dbReference type="PATRIC" id="fig|1641875.4.peg.2182"/>
<evidence type="ECO:0000313" key="3">
    <source>
        <dbReference type="Proteomes" id="UP000051295"/>
    </source>
</evidence>
<accession>A0A0T5NQQ8</accession>
<proteinExistence type="predicted"/>
<dbReference type="Pfam" id="PF14213">
    <property type="entry name" value="DUF4325"/>
    <property type="match status" value="1"/>
</dbReference>
<feature type="domain" description="DUF4325" evidence="1">
    <location>
        <begin position="30"/>
        <end position="79"/>
    </location>
</feature>
<keyword evidence="3" id="KW-1185">Reference proteome</keyword>
<reference evidence="2 3" key="1">
    <citation type="submission" date="2015-04" db="EMBL/GenBank/DDBJ databases">
        <title>The draft genome sequence of Roseovarius sp.R12b.</title>
        <authorList>
            <person name="Li G."/>
            <person name="Lai Q."/>
            <person name="Shao Z."/>
            <person name="Yan P."/>
        </authorList>
    </citation>
    <scope>NUCLEOTIDE SEQUENCE [LARGE SCALE GENOMIC DNA]</scope>
    <source>
        <strain evidence="2 3">R12B</strain>
    </source>
</reference>
<gene>
    <name evidence="2" type="ORF">XM53_18295</name>
</gene>
<organism evidence="2 3">
    <name type="scientific">Roseovarius atlanticus</name>
    <dbReference type="NCBI Taxonomy" id="1641875"/>
    <lineage>
        <taxon>Bacteria</taxon>
        <taxon>Pseudomonadati</taxon>
        <taxon>Pseudomonadota</taxon>
        <taxon>Alphaproteobacteria</taxon>
        <taxon>Rhodobacterales</taxon>
        <taxon>Roseobacteraceae</taxon>
        <taxon>Roseovarius</taxon>
    </lineage>
</organism>
<dbReference type="AlphaFoldDB" id="A0A0T5NQQ8"/>
<evidence type="ECO:0000259" key="1">
    <source>
        <dbReference type="Pfam" id="PF14213"/>
    </source>
</evidence>
<dbReference type="EMBL" id="LAXJ01000024">
    <property type="protein sequence ID" value="KRS11030.1"/>
    <property type="molecule type" value="Genomic_DNA"/>
</dbReference>
<sequence length="116" mass="13175">MTEAIRISIAEDFSAYPIGRDETDSVESNGKKFRVEFLAPALEQAKADGTQVIVSFEGVESFGSSFLEEAFGGLVRKEGWKSSDLKKFMKIDYDWPGYARFERRLWKHVESAKPDN</sequence>
<dbReference type="InterPro" id="IPR025474">
    <property type="entry name" value="DUF4325"/>
</dbReference>
<comment type="caution">
    <text evidence="2">The sequence shown here is derived from an EMBL/GenBank/DDBJ whole genome shotgun (WGS) entry which is preliminary data.</text>
</comment>